<sequence length="361" mass="40525">MSLTQDSNSNIPPPTPAPILSHRCSQPECNTNPPPPDESPLEKMVNFQTCIHRSKTHNYKNAIEAQNRRRLSDEGKVNVDPSQENADEIKRLAAENKTFIQMQPQLFKRRASSYSKDDPSSTATTGTSTPSTTTNTSSNIPSIETDLISDNTSNKTSSSNKHQIQYNNSHNNNNNNTLSPTHMDFSTSHKNDSNSDAASTVSTMVSNSYTAGESKFPSLSKYKEHLIDLHHKKGHHHSHHHNLLDTNTQSNNDINDEEIKSGKEKSLLSSKLQDLHLNPNKDLHDFGKKIESEFHRLHDKLEETSSNLSTPMSKSQNNSKNIYENTDSNFNQSANRRKSFNFNDYKNDMFKKSIGGNGDSK</sequence>
<comment type="caution">
    <text evidence="1">The sequence shown here is derived from an EMBL/GenBank/DDBJ whole genome shotgun (WGS) entry which is preliminary data.</text>
</comment>
<dbReference type="Proteomes" id="UP001165101">
    <property type="component" value="Unassembled WGS sequence"/>
</dbReference>
<keyword evidence="2" id="KW-1185">Reference proteome</keyword>
<dbReference type="EMBL" id="BSXV01001128">
    <property type="protein sequence ID" value="GME91857.1"/>
    <property type="molecule type" value="Genomic_DNA"/>
</dbReference>
<evidence type="ECO:0000313" key="1">
    <source>
        <dbReference type="EMBL" id="GME91857.1"/>
    </source>
</evidence>
<proteinExistence type="predicted"/>
<protein>
    <submittedName>
        <fullName evidence="1">Unnamed protein product</fullName>
    </submittedName>
</protein>
<organism evidence="1 2">
    <name type="scientific">Candida boidinii</name>
    <name type="common">Yeast</name>
    <dbReference type="NCBI Taxonomy" id="5477"/>
    <lineage>
        <taxon>Eukaryota</taxon>
        <taxon>Fungi</taxon>
        <taxon>Dikarya</taxon>
        <taxon>Ascomycota</taxon>
        <taxon>Saccharomycotina</taxon>
        <taxon>Pichiomycetes</taxon>
        <taxon>Pichiales</taxon>
        <taxon>Pichiaceae</taxon>
        <taxon>Ogataea</taxon>
        <taxon>Ogataea/Candida clade</taxon>
    </lineage>
</organism>
<accession>A0ACB5TNQ5</accession>
<reference evidence="1" key="1">
    <citation type="submission" date="2023-04" db="EMBL/GenBank/DDBJ databases">
        <title>Candida boidinii NBRC 1967.</title>
        <authorList>
            <person name="Ichikawa N."/>
            <person name="Sato H."/>
            <person name="Tonouchi N."/>
        </authorList>
    </citation>
    <scope>NUCLEOTIDE SEQUENCE</scope>
    <source>
        <strain evidence="1">NBRC 1967</strain>
    </source>
</reference>
<evidence type="ECO:0000313" key="2">
    <source>
        <dbReference type="Proteomes" id="UP001165101"/>
    </source>
</evidence>
<name>A0ACB5TNQ5_CANBO</name>
<gene>
    <name evidence="1" type="ORF">Cboi01_000247400</name>
</gene>